<dbReference type="InterPro" id="IPR019261">
    <property type="entry name" value="PARG_cat_microbial"/>
</dbReference>
<dbReference type="RefSeq" id="XP_033655860.1">
    <property type="nucleotide sequence ID" value="XM_033794958.1"/>
</dbReference>
<dbReference type="SUPFAM" id="SSF52949">
    <property type="entry name" value="Macro domain-like"/>
    <property type="match status" value="1"/>
</dbReference>
<sequence length="306" mass="32729">LRDAAAETISILPTIVSQLPASIDPEAASIHHFKDLAPLRPEDCPGFELPAGESVTKRKGTRIRVLDQDSFDAALDLQPGITARSLLPAPLSTTSNDDDQTKSAHPSTSPTNTPTPPPPIPKPVALLNLANAYHPGGGWLNGALAQEEALCYRSTLSLSLHKNLYPIPLLSALYTPHVLVIRSALSAGHSLLLPTPPGTPITQPQGTFRPADAEITRYKIRTVLRLAASKGHTKLVLGALGCGAFNNPPDEVAHMFAEVLREEEFAGGWWEDVVFAVMDNARKGEGGRQGDGNFGIFWRALDGLVV</sequence>
<dbReference type="Pfam" id="PF10021">
    <property type="entry name" value="PARG_cat_microb"/>
    <property type="match status" value="1"/>
</dbReference>
<feature type="region of interest" description="Disordered" evidence="1">
    <location>
        <begin position="86"/>
        <end position="123"/>
    </location>
</feature>
<feature type="domain" description="Microbial-type PARG catalytic" evidence="2">
    <location>
        <begin position="109"/>
        <end position="182"/>
    </location>
</feature>
<evidence type="ECO:0000256" key="1">
    <source>
        <dbReference type="SAM" id="MobiDB-lite"/>
    </source>
</evidence>
<evidence type="ECO:0000259" key="2">
    <source>
        <dbReference type="Pfam" id="PF10021"/>
    </source>
</evidence>
<feature type="non-terminal residue" evidence="3">
    <location>
        <position position="1"/>
    </location>
</feature>
<protein>
    <recommendedName>
        <fullName evidence="2">Microbial-type PARG catalytic domain-containing protein</fullName>
    </recommendedName>
</protein>
<feature type="non-terminal residue" evidence="3">
    <location>
        <position position="306"/>
    </location>
</feature>
<dbReference type="Gene3D" id="3.40.220.10">
    <property type="entry name" value="Leucine Aminopeptidase, subunit E, domain 1"/>
    <property type="match status" value="1"/>
</dbReference>
<dbReference type="InterPro" id="IPR043472">
    <property type="entry name" value="Macro_dom-like"/>
</dbReference>
<dbReference type="AlphaFoldDB" id="A0A6A6JNX4"/>
<dbReference type="GeneID" id="54548133"/>
<reference evidence="3" key="1">
    <citation type="journal article" date="2020" name="Stud. Mycol.">
        <title>101 Dothideomycetes genomes: a test case for predicting lifestyles and emergence of pathogens.</title>
        <authorList>
            <person name="Haridas S."/>
            <person name="Albert R."/>
            <person name="Binder M."/>
            <person name="Bloem J."/>
            <person name="Labutti K."/>
            <person name="Salamov A."/>
            <person name="Andreopoulos B."/>
            <person name="Baker S."/>
            <person name="Barry K."/>
            <person name="Bills G."/>
            <person name="Bluhm B."/>
            <person name="Cannon C."/>
            <person name="Castanera R."/>
            <person name="Culley D."/>
            <person name="Daum C."/>
            <person name="Ezra D."/>
            <person name="Gonzalez J."/>
            <person name="Henrissat B."/>
            <person name="Kuo A."/>
            <person name="Liang C."/>
            <person name="Lipzen A."/>
            <person name="Lutzoni F."/>
            <person name="Magnuson J."/>
            <person name="Mondo S."/>
            <person name="Nolan M."/>
            <person name="Ohm R."/>
            <person name="Pangilinan J."/>
            <person name="Park H.-J."/>
            <person name="Ramirez L."/>
            <person name="Alfaro M."/>
            <person name="Sun H."/>
            <person name="Tritt A."/>
            <person name="Yoshinaga Y."/>
            <person name="Zwiers L.-H."/>
            <person name="Turgeon B."/>
            <person name="Goodwin S."/>
            <person name="Spatafora J."/>
            <person name="Crous P."/>
            <person name="Grigoriev I."/>
        </authorList>
    </citation>
    <scope>NUCLEOTIDE SEQUENCE</scope>
    <source>
        <strain evidence="3">CBS 379.55</strain>
    </source>
</reference>
<dbReference type="PANTHER" id="PTHR35596">
    <property type="entry name" value="DUF2263 DOMAIN-CONTAINING PROTEIN"/>
    <property type="match status" value="1"/>
</dbReference>
<dbReference type="NCBIfam" id="TIGR02452">
    <property type="entry name" value="TIGR02452 family protein"/>
    <property type="match status" value="1"/>
</dbReference>
<dbReference type="PANTHER" id="PTHR35596:SF1">
    <property type="entry name" value="MICROBIAL-TYPE PARG CATALYTIC DOMAIN-CONTAINING PROTEIN"/>
    <property type="match status" value="1"/>
</dbReference>
<dbReference type="EMBL" id="ML986488">
    <property type="protein sequence ID" value="KAF2278321.1"/>
    <property type="molecule type" value="Genomic_DNA"/>
</dbReference>
<gene>
    <name evidence="3" type="ORF">EI97DRAFT_361154</name>
</gene>
<dbReference type="InterPro" id="IPR012664">
    <property type="entry name" value="CHP02452"/>
</dbReference>
<evidence type="ECO:0000313" key="4">
    <source>
        <dbReference type="Proteomes" id="UP000800097"/>
    </source>
</evidence>
<accession>A0A6A6JNX4</accession>
<name>A0A6A6JNX4_WESOR</name>
<proteinExistence type="predicted"/>
<dbReference type="Proteomes" id="UP000800097">
    <property type="component" value="Unassembled WGS sequence"/>
</dbReference>
<feature type="compositionally biased region" description="Pro residues" evidence="1">
    <location>
        <begin position="113"/>
        <end position="122"/>
    </location>
</feature>
<keyword evidence="4" id="KW-1185">Reference proteome</keyword>
<organism evidence="3 4">
    <name type="scientific">Westerdykella ornata</name>
    <dbReference type="NCBI Taxonomy" id="318751"/>
    <lineage>
        <taxon>Eukaryota</taxon>
        <taxon>Fungi</taxon>
        <taxon>Dikarya</taxon>
        <taxon>Ascomycota</taxon>
        <taxon>Pezizomycotina</taxon>
        <taxon>Dothideomycetes</taxon>
        <taxon>Pleosporomycetidae</taxon>
        <taxon>Pleosporales</taxon>
        <taxon>Sporormiaceae</taxon>
        <taxon>Westerdykella</taxon>
    </lineage>
</organism>
<evidence type="ECO:0000313" key="3">
    <source>
        <dbReference type="EMBL" id="KAF2278321.1"/>
    </source>
</evidence>
<dbReference type="OrthoDB" id="9985428at2759"/>